<evidence type="ECO:0000256" key="1">
    <source>
        <dbReference type="SAM" id="MobiDB-lite"/>
    </source>
</evidence>
<dbReference type="AlphaFoldDB" id="A0ABD1IAT4"/>
<proteinExistence type="predicted"/>
<organism evidence="2 3">
    <name type="scientific">Salvia divinorum</name>
    <name type="common">Maria pastora</name>
    <name type="synonym">Diviner's sage</name>
    <dbReference type="NCBI Taxonomy" id="28513"/>
    <lineage>
        <taxon>Eukaryota</taxon>
        <taxon>Viridiplantae</taxon>
        <taxon>Streptophyta</taxon>
        <taxon>Embryophyta</taxon>
        <taxon>Tracheophyta</taxon>
        <taxon>Spermatophyta</taxon>
        <taxon>Magnoliopsida</taxon>
        <taxon>eudicotyledons</taxon>
        <taxon>Gunneridae</taxon>
        <taxon>Pentapetalae</taxon>
        <taxon>asterids</taxon>
        <taxon>lamiids</taxon>
        <taxon>Lamiales</taxon>
        <taxon>Lamiaceae</taxon>
        <taxon>Nepetoideae</taxon>
        <taxon>Mentheae</taxon>
        <taxon>Salviinae</taxon>
        <taxon>Salvia</taxon>
        <taxon>Salvia subgen. Calosphace</taxon>
    </lineage>
</organism>
<protein>
    <submittedName>
        <fullName evidence="2">AT-rich interactive domain-containing protein 2-like</fullName>
    </submittedName>
</protein>
<accession>A0ABD1IAT4</accession>
<keyword evidence="3" id="KW-1185">Reference proteome</keyword>
<evidence type="ECO:0000313" key="3">
    <source>
        <dbReference type="Proteomes" id="UP001567538"/>
    </source>
</evidence>
<comment type="caution">
    <text evidence="2">The sequence shown here is derived from an EMBL/GenBank/DDBJ whole genome shotgun (WGS) entry which is preliminary data.</text>
</comment>
<gene>
    <name evidence="2" type="ORF">AAHA92_01488</name>
</gene>
<dbReference type="PANTHER" id="PTHR46872">
    <property type="entry name" value="DNA BINDING PROTEIN"/>
    <property type="match status" value="1"/>
</dbReference>
<dbReference type="PANTHER" id="PTHR46872:SF10">
    <property type="entry name" value="MYB-LIKE DOMAIN-CONTAINING PROTEIN"/>
    <property type="match status" value="1"/>
</dbReference>
<feature type="compositionally biased region" description="Polar residues" evidence="1">
    <location>
        <begin position="333"/>
        <end position="346"/>
    </location>
</feature>
<feature type="region of interest" description="Disordered" evidence="1">
    <location>
        <begin position="333"/>
        <end position="355"/>
    </location>
</feature>
<sequence length="355" mass="40343">MKLSKTPNNQRINRKQPIDWISFISDDHAKLAIPVGPRFQVDITSWNPPSSKTRLTIGDTESDDETKWIGTPVWPLKGRSQITSQNMIGRGRPQNCMCVFSGSIECVRQHVSAKRLQLKAELGPAFWKWRFDVMGEDVSKVWNKEEQRKFDDVVKMNLTSSDTSFVKVASQCFPRHSKGSIVSYYLNVYIPRRISAQTRSGCNYVDTDDDDDDDDDDAMITIKRLRADLTSSTHKRLASCRFDILVFRTILIVYRKWDSTTRFGPVPRWRGRGWGEGLLARSETVLEVQPGAERDQNKVIEVRSSLTFTSLESPETASGLSVPEFDESFSITMPTLQPQKTGTPNIQEGKEARNA</sequence>
<reference evidence="2 3" key="1">
    <citation type="submission" date="2024-06" db="EMBL/GenBank/DDBJ databases">
        <title>A chromosome level genome sequence of Diviner's sage (Salvia divinorum).</title>
        <authorList>
            <person name="Ford S.A."/>
            <person name="Ro D.-K."/>
            <person name="Ness R.W."/>
            <person name="Phillips M.A."/>
        </authorList>
    </citation>
    <scope>NUCLEOTIDE SEQUENCE [LARGE SCALE GENOMIC DNA]</scope>
    <source>
        <strain evidence="2">SAF-2024a</strain>
        <tissue evidence="2">Leaf</tissue>
    </source>
</reference>
<dbReference type="EMBL" id="JBEAFC010000002">
    <property type="protein sequence ID" value="KAL1565806.1"/>
    <property type="molecule type" value="Genomic_DNA"/>
</dbReference>
<name>A0ABD1IAT4_SALDI</name>
<dbReference type="Proteomes" id="UP001567538">
    <property type="component" value="Unassembled WGS sequence"/>
</dbReference>
<evidence type="ECO:0000313" key="2">
    <source>
        <dbReference type="EMBL" id="KAL1565806.1"/>
    </source>
</evidence>